<comment type="cofactor">
    <cofactor evidence="4">
        <name>Mn(2+)</name>
        <dbReference type="ChEBI" id="CHEBI:29035"/>
    </cofactor>
    <text evidence="4">Binds 2 manganese ions per subunit.</text>
</comment>
<dbReference type="PANTHER" id="PTHR11358">
    <property type="entry name" value="ARGINASE/AGMATINASE"/>
    <property type="match status" value="1"/>
</dbReference>
<dbReference type="PROSITE" id="PS01053">
    <property type="entry name" value="ARGINASE_1"/>
    <property type="match status" value="1"/>
</dbReference>
<dbReference type="EMBL" id="PEBX01000007">
    <property type="protein sequence ID" value="PTQ57436.1"/>
    <property type="molecule type" value="Genomic_DNA"/>
</dbReference>
<evidence type="ECO:0000313" key="6">
    <source>
        <dbReference type="EMBL" id="PTQ57436.1"/>
    </source>
</evidence>
<dbReference type="PANTHER" id="PTHR11358:SF26">
    <property type="entry name" value="GUANIDINO ACID HYDROLASE, MITOCHONDRIAL"/>
    <property type="match status" value="1"/>
</dbReference>
<comment type="caution">
    <text evidence="6">The sequence shown here is derived from an EMBL/GenBank/DDBJ whole genome shotgun (WGS) entry which is preliminary data.</text>
</comment>
<dbReference type="AlphaFoldDB" id="A0A2R6Y426"/>
<dbReference type="InterPro" id="IPR005925">
    <property type="entry name" value="Agmatinase-rel"/>
</dbReference>
<feature type="binding site" evidence="4">
    <location>
        <position position="140"/>
    </location>
    <ligand>
        <name>Mn(2+)</name>
        <dbReference type="ChEBI" id="CHEBI:29035"/>
        <label>1</label>
    </ligand>
</feature>
<evidence type="ECO:0000256" key="1">
    <source>
        <dbReference type="ARBA" id="ARBA00009227"/>
    </source>
</evidence>
<keyword evidence="3 5" id="KW-0378">Hydrolase</keyword>
<protein>
    <submittedName>
        <fullName evidence="6">Agmatinase</fullName>
    </submittedName>
</protein>
<keyword evidence="2 4" id="KW-0479">Metal-binding</keyword>
<gene>
    <name evidence="6" type="ORF">BSOLF_1591</name>
</gene>
<evidence type="ECO:0000313" key="7">
    <source>
        <dbReference type="Proteomes" id="UP000244338"/>
    </source>
</evidence>
<feature type="binding site" evidence="4">
    <location>
        <position position="136"/>
    </location>
    <ligand>
        <name>Mn(2+)</name>
        <dbReference type="ChEBI" id="CHEBI:29035"/>
        <label>1</label>
    </ligand>
</feature>
<evidence type="ECO:0000256" key="4">
    <source>
        <dbReference type="PIRSR" id="PIRSR036979-1"/>
    </source>
</evidence>
<dbReference type="InterPro" id="IPR006035">
    <property type="entry name" value="Ureohydrolase"/>
</dbReference>
<proteinExistence type="inferred from homology"/>
<dbReference type="Pfam" id="PF00491">
    <property type="entry name" value="Arginase"/>
    <property type="match status" value="1"/>
</dbReference>
<dbReference type="GO" id="GO:0008783">
    <property type="term" value="F:agmatinase activity"/>
    <property type="evidence" value="ECO:0007669"/>
    <property type="project" value="TreeGrafter"/>
</dbReference>
<dbReference type="GO" id="GO:0046872">
    <property type="term" value="F:metal ion binding"/>
    <property type="evidence" value="ECO:0007669"/>
    <property type="project" value="UniProtKB-KW"/>
</dbReference>
<comment type="similarity">
    <text evidence="1">Belongs to the arginase family. Agmatinase subfamily.</text>
</comment>
<feature type="binding site" evidence="4">
    <location>
        <position position="218"/>
    </location>
    <ligand>
        <name>Mn(2+)</name>
        <dbReference type="ChEBI" id="CHEBI:29035"/>
        <label>1</label>
    </ligand>
</feature>
<evidence type="ECO:0000256" key="5">
    <source>
        <dbReference type="RuleBase" id="RU003684"/>
    </source>
</evidence>
<evidence type="ECO:0000256" key="3">
    <source>
        <dbReference type="ARBA" id="ARBA00022801"/>
    </source>
</evidence>
<dbReference type="PIRSF" id="PIRSF036979">
    <property type="entry name" value="Arginase"/>
    <property type="match status" value="1"/>
</dbReference>
<feature type="binding site" evidence="4">
    <location>
        <position position="138"/>
    </location>
    <ligand>
        <name>Mn(2+)</name>
        <dbReference type="ChEBI" id="CHEBI:29035"/>
        <label>1</label>
    </ligand>
</feature>
<reference evidence="7" key="1">
    <citation type="journal article" date="2018" name="Sci. Rep.">
        <title>Lignite coal burning seam in the remote Altai Mountains harbors a hydrogen-driven thermophilic microbial community.</title>
        <authorList>
            <person name="Kadnikov V.V."/>
            <person name="Mardanov A.V."/>
            <person name="Ivasenko D.A."/>
            <person name="Antsiferov D.V."/>
            <person name="Beletsky A.V."/>
            <person name="Karnachuk O.V."/>
            <person name="Ravin N.V."/>
        </authorList>
    </citation>
    <scope>NUCLEOTIDE SEQUENCE [LARGE SCALE GENOMIC DNA]</scope>
</reference>
<name>A0A2R6Y426_9BACL</name>
<dbReference type="SUPFAM" id="SSF52768">
    <property type="entry name" value="Arginase/deacetylase"/>
    <property type="match status" value="1"/>
</dbReference>
<accession>A0A2R6Y426</accession>
<keyword evidence="4" id="KW-0464">Manganese</keyword>
<dbReference type="InterPro" id="IPR023696">
    <property type="entry name" value="Ureohydrolase_dom_sf"/>
</dbReference>
<dbReference type="Proteomes" id="UP000244338">
    <property type="component" value="Unassembled WGS sequence"/>
</dbReference>
<organism evidence="6 7">
    <name type="scientific">Candidatus Carbonibacillus altaicus</name>
    <dbReference type="NCBI Taxonomy" id="2163959"/>
    <lineage>
        <taxon>Bacteria</taxon>
        <taxon>Bacillati</taxon>
        <taxon>Bacillota</taxon>
        <taxon>Bacilli</taxon>
        <taxon>Bacillales</taxon>
        <taxon>Candidatus Carbonibacillus</taxon>
    </lineage>
</organism>
<dbReference type="InterPro" id="IPR020855">
    <property type="entry name" value="Ureohydrolase_Mn_BS"/>
</dbReference>
<feature type="binding site" evidence="4">
    <location>
        <position position="113"/>
    </location>
    <ligand>
        <name>Mn(2+)</name>
        <dbReference type="ChEBI" id="CHEBI:29035"/>
        <label>1</label>
    </ligand>
</feature>
<evidence type="ECO:0000256" key="2">
    <source>
        <dbReference type="ARBA" id="ARBA00022723"/>
    </source>
</evidence>
<dbReference type="NCBIfam" id="TIGR01230">
    <property type="entry name" value="agmatinase"/>
    <property type="match status" value="1"/>
</dbReference>
<dbReference type="Gene3D" id="3.40.800.10">
    <property type="entry name" value="Ureohydrolase domain"/>
    <property type="match status" value="1"/>
</dbReference>
<dbReference type="PROSITE" id="PS51409">
    <property type="entry name" value="ARGINASE_2"/>
    <property type="match status" value="1"/>
</dbReference>
<feature type="binding site" evidence="4">
    <location>
        <position position="216"/>
    </location>
    <ligand>
        <name>Mn(2+)</name>
        <dbReference type="ChEBI" id="CHEBI:29035"/>
        <label>1</label>
    </ligand>
</feature>
<dbReference type="GO" id="GO:0033389">
    <property type="term" value="P:putrescine biosynthetic process from arginine, via agmatine"/>
    <property type="evidence" value="ECO:0007669"/>
    <property type="project" value="TreeGrafter"/>
</dbReference>
<sequence>MELQFETRGLFIASKSPESYPSPRAVLLGAPLDTTVSFRPGSRFAPHAIREASYVLETYSPRLDRDLEDVALIDQGDVILPLGNVPKSLETIYAAAYPHLSAGRFLLTLGGEHLVSLPLIQAAHKVYPDLVLVHLDAHTDLRTSYQDESLSHATVIYHATALLGKGRVFSLGIRSGTKEEFALYGERLYGAPYEVYGKLPEVLNLIEGRPVYLTLDIDVLDPAYAPGTGTPEPDGITTHELFRSLYWLASHGVKVVSADLVEVLPAYDPSGRTSVLAAKIVREMLLGFAR</sequence>
<dbReference type="CDD" id="cd11593">
    <property type="entry name" value="Agmatinase-like_2"/>
    <property type="match status" value="1"/>
</dbReference>